<proteinExistence type="predicted"/>
<protein>
    <recommendedName>
        <fullName evidence="3">Transposase</fullName>
    </recommendedName>
</protein>
<dbReference type="RefSeq" id="WP_210036774.1">
    <property type="nucleotide sequence ID" value="NZ_JAGINU010000004.1"/>
</dbReference>
<gene>
    <name evidence="1" type="ORF">JOF36_007409</name>
</gene>
<organism evidence="1 2">
    <name type="scientific">Pseudonocardia parietis</name>
    <dbReference type="NCBI Taxonomy" id="570936"/>
    <lineage>
        <taxon>Bacteria</taxon>
        <taxon>Bacillati</taxon>
        <taxon>Actinomycetota</taxon>
        <taxon>Actinomycetes</taxon>
        <taxon>Pseudonocardiales</taxon>
        <taxon>Pseudonocardiaceae</taxon>
        <taxon>Pseudonocardia</taxon>
    </lineage>
</organism>
<dbReference type="EMBL" id="JAGINU010000004">
    <property type="protein sequence ID" value="MBP2371636.1"/>
    <property type="molecule type" value="Genomic_DNA"/>
</dbReference>
<accession>A0ABS4W6M5</accession>
<evidence type="ECO:0000313" key="2">
    <source>
        <dbReference type="Proteomes" id="UP001519295"/>
    </source>
</evidence>
<keyword evidence="2" id="KW-1185">Reference proteome</keyword>
<dbReference type="Proteomes" id="UP001519295">
    <property type="component" value="Unassembled WGS sequence"/>
</dbReference>
<name>A0ABS4W6M5_9PSEU</name>
<evidence type="ECO:0008006" key="3">
    <source>
        <dbReference type="Google" id="ProtNLM"/>
    </source>
</evidence>
<evidence type="ECO:0000313" key="1">
    <source>
        <dbReference type="EMBL" id="MBP2371636.1"/>
    </source>
</evidence>
<reference evidence="1 2" key="1">
    <citation type="submission" date="2021-03" db="EMBL/GenBank/DDBJ databases">
        <title>Sequencing the genomes of 1000 actinobacteria strains.</title>
        <authorList>
            <person name="Klenk H.-P."/>
        </authorList>
    </citation>
    <scope>NUCLEOTIDE SEQUENCE [LARGE SCALE GENOMIC DNA]</scope>
    <source>
        <strain evidence="1 2">DSM 45256</strain>
    </source>
</reference>
<sequence length="69" mass="8021">MITDPGTDPEIELSTLTGQCLDRRITDIDTLNTEFAAWQHATNTDQRQVNWQFTTTDARVKLRHLYQNN</sequence>
<comment type="caution">
    <text evidence="1">The sequence shown here is derived from an EMBL/GenBank/DDBJ whole genome shotgun (WGS) entry which is preliminary data.</text>
</comment>